<dbReference type="InterPro" id="IPR051407">
    <property type="entry name" value="Bact_OM_lipoprot/Surf_antigen"/>
</dbReference>
<dbReference type="AlphaFoldDB" id="A0A6G1GDY4"/>
<evidence type="ECO:0000313" key="6">
    <source>
        <dbReference type="RefSeq" id="XP_033537873.1"/>
    </source>
</evidence>
<feature type="compositionally biased region" description="Basic and acidic residues" evidence="3">
    <location>
        <begin position="200"/>
        <end position="230"/>
    </location>
</feature>
<name>A0A6G1GDY4_9PEZI</name>
<evidence type="ECO:0000313" key="5">
    <source>
        <dbReference type="Proteomes" id="UP000504638"/>
    </source>
</evidence>
<feature type="compositionally biased region" description="Basic and acidic residues" evidence="3">
    <location>
        <begin position="115"/>
        <end position="127"/>
    </location>
</feature>
<feature type="compositionally biased region" description="Basic and acidic residues" evidence="3">
    <location>
        <begin position="7"/>
        <end position="31"/>
    </location>
</feature>
<reference evidence="6" key="2">
    <citation type="submission" date="2020-04" db="EMBL/GenBank/DDBJ databases">
        <authorList>
            <consortium name="NCBI Genome Project"/>
        </authorList>
    </citation>
    <scope>NUCLEOTIDE SEQUENCE</scope>
    <source>
        <strain evidence="6">CBS 781.70</strain>
    </source>
</reference>
<dbReference type="GO" id="GO:0016020">
    <property type="term" value="C:membrane"/>
    <property type="evidence" value="ECO:0007669"/>
    <property type="project" value="UniProtKB-SubCell"/>
</dbReference>
<keyword evidence="2" id="KW-0472">Membrane</keyword>
<evidence type="ECO:0000313" key="4">
    <source>
        <dbReference type="EMBL" id="KAF1816242.1"/>
    </source>
</evidence>
<sequence>MDDSDDSRDVDQWDRGRNYARDEYPDDRQGYDRSSASVGGQLSHQEYPQYPPNVNPQHHRDGGYMHSPSGAPYPPDDQHPLYSTPYQYPSERSAMATRDESGPMRYRTTSVPPGYHDRHSSPYEESRPHRKSRPDRPYDDEYHRRRRTRSASRRHKSDDLSLGASLAGALAGGWVGHELGKGDSVATAAGVLIGALGAAEADKMYDKHKEKDRREEKDWEEKWATEGRRY</sequence>
<protein>
    <recommendedName>
        <fullName evidence="7">Glycine zipper 2TM domain-containing protein</fullName>
    </recommendedName>
</protein>
<evidence type="ECO:0000256" key="1">
    <source>
        <dbReference type="ARBA" id="ARBA00004370"/>
    </source>
</evidence>
<accession>A0A6G1GDY4</accession>
<feature type="region of interest" description="Disordered" evidence="3">
    <location>
        <begin position="1"/>
        <end position="162"/>
    </location>
</feature>
<feature type="compositionally biased region" description="Polar residues" evidence="3">
    <location>
        <begin position="32"/>
        <end position="46"/>
    </location>
</feature>
<feature type="compositionally biased region" description="Basic and acidic residues" evidence="3">
    <location>
        <begin position="134"/>
        <end position="143"/>
    </location>
</feature>
<dbReference type="PANTHER" id="PTHR35603:SF2">
    <property type="entry name" value="OUTER MEMBRANE LIPOPROTEIN"/>
    <property type="match status" value="1"/>
</dbReference>
<reference evidence="4 6" key="1">
    <citation type="submission" date="2020-01" db="EMBL/GenBank/DDBJ databases">
        <authorList>
            <consortium name="DOE Joint Genome Institute"/>
            <person name="Haridas S."/>
            <person name="Albert R."/>
            <person name="Binder M."/>
            <person name="Bloem J."/>
            <person name="Labutti K."/>
            <person name="Salamov A."/>
            <person name="Andreopoulos B."/>
            <person name="Baker S.E."/>
            <person name="Barry K."/>
            <person name="Bills G."/>
            <person name="Bluhm B.H."/>
            <person name="Cannon C."/>
            <person name="Castanera R."/>
            <person name="Culley D.E."/>
            <person name="Daum C."/>
            <person name="Ezra D."/>
            <person name="Gonzalez J.B."/>
            <person name="Henrissat B."/>
            <person name="Kuo A."/>
            <person name="Liang C."/>
            <person name="Lipzen A."/>
            <person name="Lutzoni F."/>
            <person name="Magnuson J."/>
            <person name="Mondo S."/>
            <person name="Nolan M."/>
            <person name="Ohm R."/>
            <person name="Pangilinan J."/>
            <person name="Park H.-J."/>
            <person name="Ramirez L."/>
            <person name="Alfaro M."/>
            <person name="Sun H."/>
            <person name="Tritt A."/>
            <person name="Yoshinaga Y."/>
            <person name="Zwiers L.-H."/>
            <person name="Turgeon B.G."/>
            <person name="Goodwin S.B."/>
            <person name="Spatafora J.W."/>
            <person name="Crous P.W."/>
            <person name="Grigoriev I.V."/>
        </authorList>
    </citation>
    <scope>NUCLEOTIDE SEQUENCE</scope>
    <source>
        <strain evidence="4 6">CBS 781.70</strain>
    </source>
</reference>
<keyword evidence="5" id="KW-1185">Reference proteome</keyword>
<dbReference type="RefSeq" id="XP_033537873.1">
    <property type="nucleotide sequence ID" value="XM_033678599.1"/>
</dbReference>
<proteinExistence type="predicted"/>
<feature type="region of interest" description="Disordered" evidence="3">
    <location>
        <begin position="197"/>
        <end position="230"/>
    </location>
</feature>
<gene>
    <name evidence="4 6" type="ORF">P152DRAFT_454503</name>
</gene>
<dbReference type="PANTHER" id="PTHR35603">
    <property type="match status" value="1"/>
</dbReference>
<organism evidence="4">
    <name type="scientific">Eremomyces bilateralis CBS 781.70</name>
    <dbReference type="NCBI Taxonomy" id="1392243"/>
    <lineage>
        <taxon>Eukaryota</taxon>
        <taxon>Fungi</taxon>
        <taxon>Dikarya</taxon>
        <taxon>Ascomycota</taxon>
        <taxon>Pezizomycotina</taxon>
        <taxon>Dothideomycetes</taxon>
        <taxon>Dothideomycetes incertae sedis</taxon>
        <taxon>Eremomycetales</taxon>
        <taxon>Eremomycetaceae</taxon>
        <taxon>Eremomyces</taxon>
    </lineage>
</organism>
<evidence type="ECO:0000256" key="2">
    <source>
        <dbReference type="ARBA" id="ARBA00023136"/>
    </source>
</evidence>
<dbReference type="Proteomes" id="UP000504638">
    <property type="component" value="Unplaced"/>
</dbReference>
<reference evidence="6" key="3">
    <citation type="submission" date="2025-04" db="UniProtKB">
        <authorList>
            <consortium name="RefSeq"/>
        </authorList>
    </citation>
    <scope>IDENTIFICATION</scope>
    <source>
        <strain evidence="6">CBS 781.70</strain>
    </source>
</reference>
<dbReference type="EMBL" id="ML975150">
    <property type="protein sequence ID" value="KAF1816242.1"/>
    <property type="molecule type" value="Genomic_DNA"/>
</dbReference>
<evidence type="ECO:0000256" key="3">
    <source>
        <dbReference type="SAM" id="MobiDB-lite"/>
    </source>
</evidence>
<comment type="subcellular location">
    <subcellularLocation>
        <location evidence="1">Membrane</location>
    </subcellularLocation>
</comment>
<feature type="compositionally biased region" description="Basic residues" evidence="3">
    <location>
        <begin position="144"/>
        <end position="155"/>
    </location>
</feature>
<dbReference type="GeneID" id="54419169"/>
<evidence type="ECO:0008006" key="7">
    <source>
        <dbReference type="Google" id="ProtNLM"/>
    </source>
</evidence>